<dbReference type="PANTHER" id="PTHR47966">
    <property type="entry name" value="BETA-SITE APP-CLEAVING ENZYME, ISOFORM A-RELATED"/>
    <property type="match status" value="1"/>
</dbReference>
<evidence type="ECO:0000259" key="8">
    <source>
        <dbReference type="PROSITE" id="PS51767"/>
    </source>
</evidence>
<evidence type="ECO:0000256" key="3">
    <source>
        <dbReference type="ARBA" id="ARBA00022750"/>
    </source>
</evidence>
<keyword evidence="4 6" id="KW-0378">Hydrolase</keyword>
<dbReference type="Gene3D" id="2.40.70.10">
    <property type="entry name" value="Acid Proteases"/>
    <property type="match status" value="2"/>
</dbReference>
<keyword evidence="7" id="KW-0732">Signal</keyword>
<dbReference type="RefSeq" id="XP_064704600.1">
    <property type="nucleotide sequence ID" value="XM_064848061.1"/>
</dbReference>
<dbReference type="FunFam" id="2.40.70.10:FF:000026">
    <property type="entry name" value="Endothiapepsin"/>
    <property type="match status" value="1"/>
</dbReference>
<dbReference type="InterPro" id="IPR021109">
    <property type="entry name" value="Peptidase_aspartic_dom_sf"/>
</dbReference>
<dbReference type="AlphaFoldDB" id="A0AAV9N4S3"/>
<dbReference type="FunFam" id="2.40.70.10:FF:000024">
    <property type="entry name" value="Endothiapepsin"/>
    <property type="match status" value="1"/>
</dbReference>
<evidence type="ECO:0000256" key="2">
    <source>
        <dbReference type="ARBA" id="ARBA00022670"/>
    </source>
</evidence>
<evidence type="ECO:0000256" key="4">
    <source>
        <dbReference type="ARBA" id="ARBA00022801"/>
    </source>
</evidence>
<keyword evidence="2 6" id="KW-0645">Protease</keyword>
<dbReference type="EMBL" id="JAVRRD010000019">
    <property type="protein sequence ID" value="KAK5049555.1"/>
    <property type="molecule type" value="Genomic_DNA"/>
</dbReference>
<dbReference type="PRINTS" id="PR00792">
    <property type="entry name" value="PEPSIN"/>
</dbReference>
<name>A0AAV9N4S3_9EURO</name>
<feature type="domain" description="Peptidase A1" evidence="8">
    <location>
        <begin position="85"/>
        <end position="411"/>
    </location>
</feature>
<evidence type="ECO:0000256" key="1">
    <source>
        <dbReference type="ARBA" id="ARBA00007447"/>
    </source>
</evidence>
<gene>
    <name evidence="9" type="ORF">LTR84_004484</name>
</gene>
<dbReference type="GO" id="GO:0006508">
    <property type="term" value="P:proteolysis"/>
    <property type="evidence" value="ECO:0007669"/>
    <property type="project" value="UniProtKB-KW"/>
</dbReference>
<dbReference type="GO" id="GO:0004190">
    <property type="term" value="F:aspartic-type endopeptidase activity"/>
    <property type="evidence" value="ECO:0007669"/>
    <property type="project" value="UniProtKB-KW"/>
</dbReference>
<evidence type="ECO:0000313" key="10">
    <source>
        <dbReference type="Proteomes" id="UP001358417"/>
    </source>
</evidence>
<keyword evidence="10" id="KW-1185">Reference proteome</keyword>
<dbReference type="PROSITE" id="PS00141">
    <property type="entry name" value="ASP_PROTEASE"/>
    <property type="match status" value="2"/>
</dbReference>
<protein>
    <recommendedName>
        <fullName evidence="8">Peptidase A1 domain-containing protein</fullName>
    </recommendedName>
</protein>
<dbReference type="SUPFAM" id="SSF50630">
    <property type="entry name" value="Acid proteases"/>
    <property type="match status" value="1"/>
</dbReference>
<sequence length="415" mass="44082">MHTFTTLVALSALAGTTLARPAPVPEVTTRKGFTINQSVAKPFQAGPVVLQRAYRKYNRVVPDAVSRAAQDGTVSATPEQFDSEYLSPVTIGGQTVNLDFDTGSADLWVFSSELPSAQRQGHEFYDPSKSDTAQELDGASWNITYGDGSGASGNVYLDTVDVGGVTVTNQAVELASQISAQFQQDENNDGLLGLAFSSINTGNCARLSSKHASNMHTVTLDQQTTFFDTAINQGALSSNLFTVDLKKGVPGTYDFGFIDDSKHTGKITYTPVNPSQGFWEFTSTGYGVGNGSFKKSSIDAIADTGTTLVLVDDAIVADYYKSVRGAKYDNSQGGYVFPCSATLPNFVVGIETYHAVIPGSFINFAPTDNSGTTCYGGIQSNQGLGLSIYGDIFLKAVFAVFDSDNTQLGFAPKAL</sequence>
<keyword evidence="3 6" id="KW-0064">Aspartyl protease</keyword>
<dbReference type="PANTHER" id="PTHR47966:SF2">
    <property type="entry name" value="ASPERGILLOPEPSIN-1-RELATED"/>
    <property type="match status" value="1"/>
</dbReference>
<dbReference type="Proteomes" id="UP001358417">
    <property type="component" value="Unassembled WGS sequence"/>
</dbReference>
<dbReference type="GeneID" id="89972662"/>
<organism evidence="9 10">
    <name type="scientific">Exophiala bonariae</name>
    <dbReference type="NCBI Taxonomy" id="1690606"/>
    <lineage>
        <taxon>Eukaryota</taxon>
        <taxon>Fungi</taxon>
        <taxon>Dikarya</taxon>
        <taxon>Ascomycota</taxon>
        <taxon>Pezizomycotina</taxon>
        <taxon>Eurotiomycetes</taxon>
        <taxon>Chaetothyriomycetidae</taxon>
        <taxon>Chaetothyriales</taxon>
        <taxon>Herpotrichiellaceae</taxon>
        <taxon>Exophiala</taxon>
    </lineage>
</organism>
<dbReference type="PROSITE" id="PS51767">
    <property type="entry name" value="PEPTIDASE_A1"/>
    <property type="match status" value="1"/>
</dbReference>
<comment type="caution">
    <text evidence="9">The sequence shown here is derived from an EMBL/GenBank/DDBJ whole genome shotgun (WGS) entry which is preliminary data.</text>
</comment>
<feature type="active site" evidence="5">
    <location>
        <position position="303"/>
    </location>
</feature>
<feature type="active site" evidence="5">
    <location>
        <position position="101"/>
    </location>
</feature>
<proteinExistence type="inferred from homology"/>
<feature type="signal peptide" evidence="7">
    <location>
        <begin position="1"/>
        <end position="19"/>
    </location>
</feature>
<accession>A0AAV9N4S3</accession>
<dbReference type="InterPro" id="IPR001461">
    <property type="entry name" value="Aspartic_peptidase_A1"/>
</dbReference>
<evidence type="ECO:0000313" key="9">
    <source>
        <dbReference type="EMBL" id="KAK5049555.1"/>
    </source>
</evidence>
<dbReference type="InterPro" id="IPR033121">
    <property type="entry name" value="PEPTIDASE_A1"/>
</dbReference>
<evidence type="ECO:0000256" key="6">
    <source>
        <dbReference type="RuleBase" id="RU000454"/>
    </source>
</evidence>
<feature type="chain" id="PRO_5043519103" description="Peptidase A1 domain-containing protein" evidence="7">
    <location>
        <begin position="20"/>
        <end position="415"/>
    </location>
</feature>
<dbReference type="InterPro" id="IPR001969">
    <property type="entry name" value="Aspartic_peptidase_AS"/>
</dbReference>
<evidence type="ECO:0000256" key="7">
    <source>
        <dbReference type="SAM" id="SignalP"/>
    </source>
</evidence>
<dbReference type="Pfam" id="PF00026">
    <property type="entry name" value="Asp"/>
    <property type="match status" value="1"/>
</dbReference>
<reference evidence="9 10" key="1">
    <citation type="submission" date="2023-08" db="EMBL/GenBank/DDBJ databases">
        <title>Black Yeasts Isolated from many extreme environments.</title>
        <authorList>
            <person name="Coleine C."/>
            <person name="Stajich J.E."/>
            <person name="Selbmann L."/>
        </authorList>
    </citation>
    <scope>NUCLEOTIDE SEQUENCE [LARGE SCALE GENOMIC DNA]</scope>
    <source>
        <strain evidence="9 10">CCFEE 5792</strain>
    </source>
</reference>
<evidence type="ECO:0000256" key="5">
    <source>
        <dbReference type="PIRSR" id="PIRSR601461-1"/>
    </source>
</evidence>
<comment type="similarity">
    <text evidence="1 6">Belongs to the peptidase A1 family.</text>
</comment>
<dbReference type="InterPro" id="IPR034163">
    <property type="entry name" value="Aspergillopepsin-like_cat_dom"/>
</dbReference>
<dbReference type="CDD" id="cd06097">
    <property type="entry name" value="Aspergillopepsin_like"/>
    <property type="match status" value="1"/>
</dbReference>